<keyword evidence="1" id="KW-0472">Membrane</keyword>
<gene>
    <name evidence="2" type="ORF">GCM10023346_47890</name>
</gene>
<keyword evidence="3" id="KW-1185">Reference proteome</keyword>
<name>A0ABP9SV04_9MICC</name>
<evidence type="ECO:0000313" key="3">
    <source>
        <dbReference type="Proteomes" id="UP001500200"/>
    </source>
</evidence>
<keyword evidence="1" id="KW-1133">Transmembrane helix</keyword>
<feature type="transmembrane region" description="Helical" evidence="1">
    <location>
        <begin position="35"/>
        <end position="54"/>
    </location>
</feature>
<keyword evidence="1" id="KW-0812">Transmembrane</keyword>
<dbReference type="EMBL" id="BAABKK010000038">
    <property type="protein sequence ID" value="GAA5202038.1"/>
    <property type="molecule type" value="Genomic_DNA"/>
</dbReference>
<reference evidence="3" key="1">
    <citation type="journal article" date="2019" name="Int. J. Syst. Evol. Microbiol.">
        <title>The Global Catalogue of Microorganisms (GCM) 10K type strain sequencing project: providing services to taxonomists for standard genome sequencing and annotation.</title>
        <authorList>
            <consortium name="The Broad Institute Genomics Platform"/>
            <consortium name="The Broad Institute Genome Sequencing Center for Infectious Disease"/>
            <person name="Wu L."/>
            <person name="Ma J."/>
        </authorList>
    </citation>
    <scope>NUCLEOTIDE SEQUENCE [LARGE SCALE GENOMIC DNA]</scope>
    <source>
        <strain evidence="3">JCM 18514</strain>
    </source>
</reference>
<organism evidence="2 3">
    <name type="scientific">Arthrobacter gyeryongensis</name>
    <dbReference type="NCBI Taxonomy" id="1650592"/>
    <lineage>
        <taxon>Bacteria</taxon>
        <taxon>Bacillati</taxon>
        <taxon>Actinomycetota</taxon>
        <taxon>Actinomycetes</taxon>
        <taxon>Micrococcales</taxon>
        <taxon>Micrococcaceae</taxon>
        <taxon>Arthrobacter</taxon>
    </lineage>
</organism>
<comment type="caution">
    <text evidence="2">The sequence shown here is derived from an EMBL/GenBank/DDBJ whole genome shotgun (WGS) entry which is preliminary data.</text>
</comment>
<dbReference type="Proteomes" id="UP001500200">
    <property type="component" value="Unassembled WGS sequence"/>
</dbReference>
<feature type="transmembrane region" description="Helical" evidence="1">
    <location>
        <begin position="12"/>
        <end position="29"/>
    </location>
</feature>
<evidence type="ECO:0000313" key="2">
    <source>
        <dbReference type="EMBL" id="GAA5202038.1"/>
    </source>
</evidence>
<accession>A0ABP9SV04</accession>
<proteinExistence type="predicted"/>
<protein>
    <submittedName>
        <fullName evidence="2">Uncharacterized protein</fullName>
    </submittedName>
</protein>
<evidence type="ECO:0000256" key="1">
    <source>
        <dbReference type="SAM" id="Phobius"/>
    </source>
</evidence>
<sequence>MAEFWNKETPNVSLILFGIVDICLFVAATDDTRFGYWPPVILLVAILLTILNNVRIRRQTQPLNLSDKDRDKAP</sequence>